<sequence>MDYKYTSTDRKPRDFHMEKKITINDVAAAAQVSSGTVHRALYDKPGVSEAVRKKIVRIANEMGYQPNLVASSLKKKPLRIVVAFPGPTQDNRYFYGELWNGYRQYRKELIAYNLDIIEAPCYNDEVNSFADNLKSIMRQYQGEIDGVIGGGKLLEKDQQTACRLTENGIPLVLVSEEVEGVDCLCSVQSEHRTDGRMAAELLTAQIPEDSSILICAGDVLLPSNIENTMGFESYLREQDAHNKLIKVYGYRGIDNVYERVLDTLRADETIKGLYSVNARCSLFLARAVEEAGLVGKVRIIGSDLYPESIRYMEKGIINLIIDKNPRNQAIVGLKRLLNYLIRREEPLEKEENVVSTIICRSNMDKYVQGKFTVS</sequence>
<dbReference type="Pfam" id="PF00356">
    <property type="entry name" value="LacI"/>
    <property type="match status" value="1"/>
</dbReference>
<dbReference type="PATRIC" id="fig|742733.3.peg.2378"/>
<dbReference type="EMBL" id="ADLJ01000015">
    <property type="protein sequence ID" value="EHE99090.1"/>
    <property type="molecule type" value="Genomic_DNA"/>
</dbReference>
<dbReference type="AlphaFoldDB" id="G5HI99"/>
<dbReference type="Gene3D" id="1.10.260.40">
    <property type="entry name" value="lambda repressor-like DNA-binding domains"/>
    <property type="match status" value="1"/>
</dbReference>
<dbReference type="Proteomes" id="UP000003763">
    <property type="component" value="Unassembled WGS sequence"/>
</dbReference>
<dbReference type="Pfam" id="PF13407">
    <property type="entry name" value="Peripla_BP_4"/>
    <property type="match status" value="1"/>
</dbReference>
<dbReference type="InterPro" id="IPR000843">
    <property type="entry name" value="HTH_LacI"/>
</dbReference>
<dbReference type="InterPro" id="IPR010982">
    <property type="entry name" value="Lambda_DNA-bd_dom_sf"/>
</dbReference>
<evidence type="ECO:0000259" key="4">
    <source>
        <dbReference type="PROSITE" id="PS50932"/>
    </source>
</evidence>
<protein>
    <recommendedName>
        <fullName evidence="4">HTH lacI-type domain-containing protein</fullName>
    </recommendedName>
</protein>
<dbReference type="Gene3D" id="3.40.50.2300">
    <property type="match status" value="2"/>
</dbReference>
<evidence type="ECO:0000313" key="5">
    <source>
        <dbReference type="EMBL" id="EHE99090.1"/>
    </source>
</evidence>
<keyword evidence="2" id="KW-0238">DNA-binding</keyword>
<keyword evidence="1" id="KW-0805">Transcription regulation</keyword>
<feature type="domain" description="HTH lacI-type" evidence="4">
    <location>
        <begin position="21"/>
        <end position="75"/>
    </location>
</feature>
<keyword evidence="3" id="KW-0804">Transcription</keyword>
<reference evidence="5 6" key="1">
    <citation type="submission" date="2011-08" db="EMBL/GenBank/DDBJ databases">
        <title>The Genome Sequence of Clostridium citroniae WAL-17108.</title>
        <authorList>
            <consortium name="The Broad Institute Genome Sequencing Platform"/>
            <person name="Earl A."/>
            <person name="Ward D."/>
            <person name="Feldgarden M."/>
            <person name="Gevers D."/>
            <person name="Finegold S.M."/>
            <person name="Summanen P.H."/>
            <person name="Molitoris D.R."/>
            <person name="Vaisanen M.L."/>
            <person name="Daigneault M."/>
            <person name="Allen-Vercoe E."/>
            <person name="Young S.K."/>
            <person name="Zeng Q."/>
            <person name="Gargeya S."/>
            <person name="Fitzgerald M."/>
            <person name="Haas B."/>
            <person name="Abouelleil A."/>
            <person name="Alvarado L."/>
            <person name="Arachchi H.M."/>
            <person name="Berlin A."/>
            <person name="Brown A."/>
            <person name="Chapman S.B."/>
            <person name="Chen Z."/>
            <person name="Dunbar C."/>
            <person name="Freedman E."/>
            <person name="Gearin G."/>
            <person name="Gellesch M."/>
            <person name="Goldberg J."/>
            <person name="Griggs A."/>
            <person name="Gujja S."/>
            <person name="Heiman D."/>
            <person name="Howarth C."/>
            <person name="Larson L."/>
            <person name="Lui A."/>
            <person name="MacDonald P.J.P."/>
            <person name="Montmayeur A."/>
            <person name="Murphy C."/>
            <person name="Neiman D."/>
            <person name="Pearson M."/>
            <person name="Priest M."/>
            <person name="Roberts A."/>
            <person name="Saif S."/>
            <person name="Shea T."/>
            <person name="Shenoy N."/>
            <person name="Sisk P."/>
            <person name="Stolte C."/>
            <person name="Sykes S."/>
            <person name="Wortman J."/>
            <person name="Nusbaum C."/>
            <person name="Birren B."/>
        </authorList>
    </citation>
    <scope>NUCLEOTIDE SEQUENCE [LARGE SCALE GENOMIC DNA]</scope>
    <source>
        <strain evidence="5 6">WAL-17108</strain>
    </source>
</reference>
<dbReference type="SUPFAM" id="SSF47413">
    <property type="entry name" value="lambda repressor-like DNA-binding domains"/>
    <property type="match status" value="1"/>
</dbReference>
<dbReference type="eggNOG" id="COG1609">
    <property type="taxonomic scope" value="Bacteria"/>
</dbReference>
<evidence type="ECO:0000313" key="6">
    <source>
        <dbReference type="Proteomes" id="UP000003763"/>
    </source>
</evidence>
<proteinExistence type="predicted"/>
<name>G5HI99_9FIRM</name>
<dbReference type="CDD" id="cd01392">
    <property type="entry name" value="HTH_LacI"/>
    <property type="match status" value="1"/>
</dbReference>
<dbReference type="InterPro" id="IPR028082">
    <property type="entry name" value="Peripla_BP_I"/>
</dbReference>
<gene>
    <name evidence="5" type="ORF">HMPREF9469_02289</name>
</gene>
<evidence type="ECO:0000256" key="1">
    <source>
        <dbReference type="ARBA" id="ARBA00023015"/>
    </source>
</evidence>
<dbReference type="SUPFAM" id="SSF53822">
    <property type="entry name" value="Periplasmic binding protein-like I"/>
    <property type="match status" value="1"/>
</dbReference>
<dbReference type="SMART" id="SM00354">
    <property type="entry name" value="HTH_LACI"/>
    <property type="match status" value="1"/>
</dbReference>
<comment type="caution">
    <text evidence="5">The sequence shown here is derived from an EMBL/GenBank/DDBJ whole genome shotgun (WGS) entry which is preliminary data.</text>
</comment>
<dbReference type="HOGENOM" id="CLU_037628_0_1_9"/>
<dbReference type="GO" id="GO:0003700">
    <property type="term" value="F:DNA-binding transcription factor activity"/>
    <property type="evidence" value="ECO:0007669"/>
    <property type="project" value="TreeGrafter"/>
</dbReference>
<accession>G5HI99</accession>
<evidence type="ECO:0000256" key="3">
    <source>
        <dbReference type="ARBA" id="ARBA00023163"/>
    </source>
</evidence>
<dbReference type="PROSITE" id="PS50932">
    <property type="entry name" value="HTH_LACI_2"/>
    <property type="match status" value="1"/>
</dbReference>
<dbReference type="GO" id="GO:0000976">
    <property type="term" value="F:transcription cis-regulatory region binding"/>
    <property type="evidence" value="ECO:0007669"/>
    <property type="project" value="TreeGrafter"/>
</dbReference>
<dbReference type="InterPro" id="IPR025997">
    <property type="entry name" value="SBP_2_dom"/>
</dbReference>
<dbReference type="PANTHER" id="PTHR30146:SF109">
    <property type="entry name" value="HTH-TYPE TRANSCRIPTIONAL REGULATOR GALS"/>
    <property type="match status" value="1"/>
</dbReference>
<dbReference type="PANTHER" id="PTHR30146">
    <property type="entry name" value="LACI-RELATED TRANSCRIPTIONAL REPRESSOR"/>
    <property type="match status" value="1"/>
</dbReference>
<dbReference type="PROSITE" id="PS00356">
    <property type="entry name" value="HTH_LACI_1"/>
    <property type="match status" value="1"/>
</dbReference>
<evidence type="ECO:0000256" key="2">
    <source>
        <dbReference type="ARBA" id="ARBA00023125"/>
    </source>
</evidence>
<organism evidence="5 6">
    <name type="scientific">[Clostridium] citroniae WAL-17108</name>
    <dbReference type="NCBI Taxonomy" id="742733"/>
    <lineage>
        <taxon>Bacteria</taxon>
        <taxon>Bacillati</taxon>
        <taxon>Bacillota</taxon>
        <taxon>Clostridia</taxon>
        <taxon>Lachnospirales</taxon>
        <taxon>Lachnospiraceae</taxon>
        <taxon>Enterocloster</taxon>
    </lineage>
</organism>